<dbReference type="KEGG" id="fln:FLA_2857"/>
<dbReference type="InterPro" id="IPR005502">
    <property type="entry name" value="Ribosyl_crysJ1"/>
</dbReference>
<dbReference type="Gene3D" id="1.10.4080.10">
    <property type="entry name" value="ADP-ribosylation/Crystallin J1"/>
    <property type="match status" value="1"/>
</dbReference>
<protein>
    <submittedName>
        <fullName evidence="2">ADP-ribosylglycohydrolase</fullName>
    </submittedName>
</protein>
<feature type="binding site" evidence="1">
    <location>
        <position position="267"/>
    </location>
    <ligand>
        <name>Mg(2+)</name>
        <dbReference type="ChEBI" id="CHEBI:18420"/>
        <label>1</label>
    </ligand>
</feature>
<dbReference type="GO" id="GO:0046872">
    <property type="term" value="F:metal ion binding"/>
    <property type="evidence" value="ECO:0007669"/>
    <property type="project" value="UniProtKB-KW"/>
</dbReference>
<dbReference type="Proteomes" id="UP000186917">
    <property type="component" value="Unassembled WGS sequence"/>
</dbReference>
<keyword evidence="3" id="KW-1185">Reference proteome</keyword>
<name>A0A173MH82_9BACT</name>
<proteinExistence type="predicted"/>
<organism evidence="2 3">
    <name type="scientific">Filimonas lacunae</name>
    <dbReference type="NCBI Taxonomy" id="477680"/>
    <lineage>
        <taxon>Bacteria</taxon>
        <taxon>Pseudomonadati</taxon>
        <taxon>Bacteroidota</taxon>
        <taxon>Chitinophagia</taxon>
        <taxon>Chitinophagales</taxon>
        <taxon>Chitinophagaceae</taxon>
        <taxon>Filimonas</taxon>
    </lineage>
</organism>
<dbReference type="OrthoDB" id="9798107at2"/>
<evidence type="ECO:0000256" key="1">
    <source>
        <dbReference type="PIRSR" id="PIRSR605502-1"/>
    </source>
</evidence>
<feature type="binding site" evidence="1">
    <location>
        <position position="268"/>
    </location>
    <ligand>
        <name>Mg(2+)</name>
        <dbReference type="ChEBI" id="CHEBI:18420"/>
        <label>1</label>
    </ligand>
</feature>
<dbReference type="EMBL" id="FTOR01000002">
    <property type="protein sequence ID" value="SIS99063.1"/>
    <property type="molecule type" value="Genomic_DNA"/>
</dbReference>
<sequence>MSSRTPLQLAQLSLLGLSVGDAFGETFFGPVDIITERLQNRKLQEGNWLFTDDTVMSIGIYNTLAQHQHINQDALAKEFANNYLLDDYRGYGGTAHGILRDFAANKPWQQVSQAVFDGMGSMGNGAAMRSGLIGAYFYNNTDKVIEQSTLAAEITHFHTEAIAGAIAVALAACICTRSGVNNQTLPPEEFFAFIIEHTPNGEVKQLLKKAATLPADYDIRTITAILGNGTRLTAQDTVPFALWCAAHHLTSFSEAIWTGVSGLGDRDTICAIIGSIVVLQTGASAIPQQWLLQTEPFDKSVFYRGGHQT</sequence>
<dbReference type="SUPFAM" id="SSF101478">
    <property type="entry name" value="ADP-ribosylglycohydrolase"/>
    <property type="match status" value="1"/>
</dbReference>
<reference evidence="3" key="1">
    <citation type="submission" date="2017-01" db="EMBL/GenBank/DDBJ databases">
        <authorList>
            <person name="Varghese N."/>
            <person name="Submissions S."/>
        </authorList>
    </citation>
    <scope>NUCLEOTIDE SEQUENCE [LARGE SCALE GENOMIC DNA]</scope>
    <source>
        <strain evidence="3">DSM 21054</strain>
    </source>
</reference>
<dbReference type="RefSeq" id="WP_076378344.1">
    <property type="nucleotide sequence ID" value="NZ_AP017422.1"/>
</dbReference>
<dbReference type="InterPro" id="IPR036705">
    <property type="entry name" value="Ribosyl_crysJ1_sf"/>
</dbReference>
<feature type="binding site" evidence="1">
    <location>
        <position position="53"/>
    </location>
    <ligand>
        <name>Mg(2+)</name>
        <dbReference type="ChEBI" id="CHEBI:18420"/>
        <label>1</label>
    </ligand>
</feature>
<dbReference type="STRING" id="477680.SAMN05421788_102529"/>
<evidence type="ECO:0000313" key="2">
    <source>
        <dbReference type="EMBL" id="SIS99063.1"/>
    </source>
</evidence>
<gene>
    <name evidence="2" type="ORF">SAMN05421788_102529</name>
</gene>
<feature type="binding site" evidence="1">
    <location>
        <position position="265"/>
    </location>
    <ligand>
        <name>Mg(2+)</name>
        <dbReference type="ChEBI" id="CHEBI:18420"/>
        <label>1</label>
    </ligand>
</feature>
<feature type="binding site" evidence="1">
    <location>
        <position position="51"/>
    </location>
    <ligand>
        <name>Mg(2+)</name>
        <dbReference type="ChEBI" id="CHEBI:18420"/>
        <label>1</label>
    </ligand>
</feature>
<comment type="cofactor">
    <cofactor evidence="1">
        <name>Mg(2+)</name>
        <dbReference type="ChEBI" id="CHEBI:18420"/>
    </cofactor>
    <text evidence="1">Binds 2 magnesium ions per subunit.</text>
</comment>
<dbReference type="GO" id="GO:0016787">
    <property type="term" value="F:hydrolase activity"/>
    <property type="evidence" value="ECO:0007669"/>
    <property type="project" value="UniProtKB-KW"/>
</dbReference>
<feature type="binding site" evidence="1">
    <location>
        <position position="52"/>
    </location>
    <ligand>
        <name>Mg(2+)</name>
        <dbReference type="ChEBI" id="CHEBI:18420"/>
        <label>1</label>
    </ligand>
</feature>
<keyword evidence="2" id="KW-0378">Hydrolase</keyword>
<dbReference type="PANTHER" id="PTHR16222:SF12">
    <property type="entry name" value="ADP-RIBOSYLGLYCOHYDROLASE-RELATED"/>
    <property type="match status" value="1"/>
</dbReference>
<dbReference type="Pfam" id="PF03747">
    <property type="entry name" value="ADP_ribosyl_GH"/>
    <property type="match status" value="1"/>
</dbReference>
<keyword evidence="1" id="KW-0479">Metal-binding</keyword>
<accession>A0A173MH82</accession>
<dbReference type="PANTHER" id="PTHR16222">
    <property type="entry name" value="ADP-RIBOSYLGLYCOHYDROLASE"/>
    <property type="match status" value="1"/>
</dbReference>
<dbReference type="AlphaFoldDB" id="A0A173MH82"/>
<keyword evidence="1" id="KW-0460">Magnesium</keyword>
<dbReference type="InterPro" id="IPR050792">
    <property type="entry name" value="ADP-ribosylglycohydrolase"/>
</dbReference>
<evidence type="ECO:0000313" key="3">
    <source>
        <dbReference type="Proteomes" id="UP000186917"/>
    </source>
</evidence>